<accession>A0A841H011</accession>
<feature type="signal peptide" evidence="2">
    <location>
        <begin position="1"/>
        <end position="21"/>
    </location>
</feature>
<keyword evidence="4" id="KW-1185">Reference proteome</keyword>
<organism evidence="3 4">
    <name type="scientific">Longimicrobium terrae</name>
    <dbReference type="NCBI Taxonomy" id="1639882"/>
    <lineage>
        <taxon>Bacteria</taxon>
        <taxon>Pseudomonadati</taxon>
        <taxon>Gemmatimonadota</taxon>
        <taxon>Longimicrobiia</taxon>
        <taxon>Longimicrobiales</taxon>
        <taxon>Longimicrobiaceae</taxon>
        <taxon>Longimicrobium</taxon>
    </lineage>
</organism>
<feature type="compositionally biased region" description="Polar residues" evidence="1">
    <location>
        <begin position="37"/>
        <end position="54"/>
    </location>
</feature>
<evidence type="ECO:0000313" key="4">
    <source>
        <dbReference type="Proteomes" id="UP000582837"/>
    </source>
</evidence>
<sequence>MPNVILRRVFALSALACVATAACGKSEDEAAAGPAQVDTTNNDWQDGMSASQVRDSARALSPEEAAQAGLSVDTTIHLEQLDARDSALSEQGRVSAPVQGPGATAPAPMDTTKASTAAQPAPRQP</sequence>
<dbReference type="RefSeq" id="WP_183685696.1">
    <property type="nucleotide sequence ID" value="NZ_JACHIA010000008.1"/>
</dbReference>
<gene>
    <name evidence="3" type="ORF">HNQ61_002966</name>
</gene>
<keyword evidence="2" id="KW-0732">Signal</keyword>
<dbReference type="AlphaFoldDB" id="A0A841H011"/>
<evidence type="ECO:0000256" key="2">
    <source>
        <dbReference type="SAM" id="SignalP"/>
    </source>
</evidence>
<evidence type="ECO:0000256" key="1">
    <source>
        <dbReference type="SAM" id="MobiDB-lite"/>
    </source>
</evidence>
<evidence type="ECO:0000313" key="3">
    <source>
        <dbReference type="EMBL" id="MBB6071342.1"/>
    </source>
</evidence>
<reference evidence="3 4" key="1">
    <citation type="submission" date="2020-08" db="EMBL/GenBank/DDBJ databases">
        <title>Genomic Encyclopedia of Type Strains, Phase IV (KMG-IV): sequencing the most valuable type-strain genomes for metagenomic binning, comparative biology and taxonomic classification.</title>
        <authorList>
            <person name="Goeker M."/>
        </authorList>
    </citation>
    <scope>NUCLEOTIDE SEQUENCE [LARGE SCALE GENOMIC DNA]</scope>
    <source>
        <strain evidence="3 4">DSM 29007</strain>
    </source>
</reference>
<dbReference type="PROSITE" id="PS51257">
    <property type="entry name" value="PROKAR_LIPOPROTEIN"/>
    <property type="match status" value="1"/>
</dbReference>
<dbReference type="Proteomes" id="UP000582837">
    <property type="component" value="Unassembled WGS sequence"/>
</dbReference>
<feature type="region of interest" description="Disordered" evidence="1">
    <location>
        <begin position="26"/>
        <end position="125"/>
    </location>
</feature>
<name>A0A841H011_9BACT</name>
<feature type="chain" id="PRO_5033024746" evidence="2">
    <location>
        <begin position="22"/>
        <end position="125"/>
    </location>
</feature>
<proteinExistence type="predicted"/>
<protein>
    <submittedName>
        <fullName evidence="3">Uncharacterized protein</fullName>
    </submittedName>
</protein>
<dbReference type="EMBL" id="JACHIA010000008">
    <property type="protein sequence ID" value="MBB6071342.1"/>
    <property type="molecule type" value="Genomic_DNA"/>
</dbReference>
<comment type="caution">
    <text evidence="3">The sequence shown here is derived from an EMBL/GenBank/DDBJ whole genome shotgun (WGS) entry which is preliminary data.</text>
</comment>